<comment type="caution">
    <text evidence="3">The sequence shown here is derived from an EMBL/GenBank/DDBJ whole genome shotgun (WGS) entry which is preliminary data.</text>
</comment>
<accession>A0A0F8W0Q9</accession>
<dbReference type="Pfam" id="PF00589">
    <property type="entry name" value="Phage_integrase"/>
    <property type="match status" value="1"/>
</dbReference>
<dbReference type="InterPro" id="IPR050090">
    <property type="entry name" value="Tyrosine_recombinase_XerCD"/>
</dbReference>
<dbReference type="PANTHER" id="PTHR30349">
    <property type="entry name" value="PHAGE INTEGRASE-RELATED"/>
    <property type="match status" value="1"/>
</dbReference>
<evidence type="ECO:0000259" key="2">
    <source>
        <dbReference type="PROSITE" id="PS51898"/>
    </source>
</evidence>
<dbReference type="GO" id="GO:0015074">
    <property type="term" value="P:DNA integration"/>
    <property type="evidence" value="ECO:0007669"/>
    <property type="project" value="InterPro"/>
</dbReference>
<dbReference type="Gene3D" id="1.10.443.10">
    <property type="entry name" value="Intergrase catalytic core"/>
    <property type="match status" value="1"/>
</dbReference>
<evidence type="ECO:0000313" key="3">
    <source>
        <dbReference type="EMBL" id="KKK50257.1"/>
    </source>
</evidence>
<proteinExistence type="predicted"/>
<dbReference type="AlphaFoldDB" id="A0A0F8W0Q9"/>
<dbReference type="GO" id="GO:0003677">
    <property type="term" value="F:DNA binding"/>
    <property type="evidence" value="ECO:0007669"/>
    <property type="project" value="InterPro"/>
</dbReference>
<dbReference type="InterPro" id="IPR002104">
    <property type="entry name" value="Integrase_catalytic"/>
</dbReference>
<keyword evidence="1" id="KW-0233">DNA recombination</keyword>
<dbReference type="GO" id="GO:0006310">
    <property type="term" value="P:DNA recombination"/>
    <property type="evidence" value="ECO:0007669"/>
    <property type="project" value="UniProtKB-KW"/>
</dbReference>
<feature type="non-terminal residue" evidence="3">
    <location>
        <position position="1"/>
    </location>
</feature>
<feature type="domain" description="Tyr recombinase" evidence="2">
    <location>
        <begin position="1"/>
        <end position="172"/>
    </location>
</feature>
<reference evidence="3" key="1">
    <citation type="journal article" date="2015" name="Nature">
        <title>Complex archaea that bridge the gap between prokaryotes and eukaryotes.</title>
        <authorList>
            <person name="Spang A."/>
            <person name="Saw J.H."/>
            <person name="Jorgensen S.L."/>
            <person name="Zaremba-Niedzwiedzka K."/>
            <person name="Martijn J."/>
            <person name="Lind A.E."/>
            <person name="van Eijk R."/>
            <person name="Schleper C."/>
            <person name="Guy L."/>
            <person name="Ettema T.J."/>
        </authorList>
    </citation>
    <scope>NUCLEOTIDE SEQUENCE</scope>
</reference>
<sequence length="179" mass="20325">LPTVLDREEVQSLFDVIGNLKHRCILMITYSAGLRISETAHLKITDIDSKRMLIKVRGKGAKERYTLLSEVALETLRDYWKYYRPTQWLFPGSPASKPISSASIQRIFKKAKLQAGIIKIATPHSLRHSFATHLLEAGVDLHHVQLLLGHRSPKTTTIYLHVTRKDLARIVSPLDLPVQ</sequence>
<dbReference type="PANTHER" id="PTHR30349:SF64">
    <property type="entry name" value="PROPHAGE INTEGRASE INTD-RELATED"/>
    <property type="match status" value="1"/>
</dbReference>
<dbReference type="SUPFAM" id="SSF56349">
    <property type="entry name" value="DNA breaking-rejoining enzymes"/>
    <property type="match status" value="1"/>
</dbReference>
<organism evidence="3">
    <name type="scientific">marine sediment metagenome</name>
    <dbReference type="NCBI Taxonomy" id="412755"/>
    <lineage>
        <taxon>unclassified sequences</taxon>
        <taxon>metagenomes</taxon>
        <taxon>ecological metagenomes</taxon>
    </lineage>
</organism>
<protein>
    <recommendedName>
        <fullName evidence="2">Tyr recombinase domain-containing protein</fullName>
    </recommendedName>
</protein>
<dbReference type="InterPro" id="IPR013762">
    <property type="entry name" value="Integrase-like_cat_sf"/>
</dbReference>
<name>A0A0F8W0Q9_9ZZZZ</name>
<dbReference type="PROSITE" id="PS51898">
    <property type="entry name" value="TYR_RECOMBINASE"/>
    <property type="match status" value="1"/>
</dbReference>
<evidence type="ECO:0000256" key="1">
    <source>
        <dbReference type="ARBA" id="ARBA00023172"/>
    </source>
</evidence>
<gene>
    <name evidence="3" type="ORF">LCGC14_3126820</name>
</gene>
<dbReference type="EMBL" id="LAZR01068110">
    <property type="protein sequence ID" value="KKK50257.1"/>
    <property type="molecule type" value="Genomic_DNA"/>
</dbReference>
<dbReference type="InterPro" id="IPR011010">
    <property type="entry name" value="DNA_brk_join_enz"/>
</dbReference>